<dbReference type="SUPFAM" id="SSF47413">
    <property type="entry name" value="lambda repressor-like DNA-binding domains"/>
    <property type="match status" value="1"/>
</dbReference>
<name>A0ABP9NBY6_9PSEU</name>
<sequence length="352" mass="37141">MSDATDHAAHVQTVPARRRRPTMRDVAQRADVSLKTVSRVVNDEPGVSTALAVRVRRAIDELGFHPHAGARLLRTDGRTSAIALLLEDVANPFSAAVQRAVENEARERGVVVFSASIDEDPARERALAREFGARRVDGLLLAPAGDDQSYLADELPSGTAVVCVDREANGIAVDSVITTNALGAAEGVRHLAAAGHRRIAFLGDRRSIRTADQRYAGYRDAIASLGLPLDPGLVVHDLRESADADGAVTALLARPDPPTALFTAQNLITIGAVRALRRLGAEWSVALVGFDDVLLADLLSPGITVVAQDPAAIGRTAANLLFARIAGDTSPPGVRLVPTTLIRRGSGEIQSG</sequence>
<dbReference type="PROSITE" id="PS00356">
    <property type="entry name" value="HTH_LACI_1"/>
    <property type="match status" value="1"/>
</dbReference>
<dbReference type="Gene3D" id="1.10.260.40">
    <property type="entry name" value="lambda repressor-like DNA-binding domains"/>
    <property type="match status" value="1"/>
</dbReference>
<evidence type="ECO:0000256" key="2">
    <source>
        <dbReference type="ARBA" id="ARBA00023125"/>
    </source>
</evidence>
<proteinExistence type="predicted"/>
<dbReference type="RefSeq" id="WP_345603229.1">
    <property type="nucleotide sequence ID" value="NZ_BAABJO010000002.1"/>
</dbReference>
<dbReference type="Gene3D" id="3.40.50.2300">
    <property type="match status" value="2"/>
</dbReference>
<evidence type="ECO:0000313" key="7">
    <source>
        <dbReference type="Proteomes" id="UP001500804"/>
    </source>
</evidence>
<dbReference type="InterPro" id="IPR028082">
    <property type="entry name" value="Peripla_BP_I"/>
</dbReference>
<dbReference type="Proteomes" id="UP001500804">
    <property type="component" value="Unassembled WGS sequence"/>
</dbReference>
<evidence type="ECO:0000256" key="3">
    <source>
        <dbReference type="ARBA" id="ARBA00023163"/>
    </source>
</evidence>
<dbReference type="SUPFAM" id="SSF53822">
    <property type="entry name" value="Periplasmic binding protein-like I"/>
    <property type="match status" value="1"/>
</dbReference>
<protein>
    <submittedName>
        <fullName evidence="6">LacI family DNA-binding transcriptional regulator</fullName>
    </submittedName>
</protein>
<dbReference type="Pfam" id="PF13377">
    <property type="entry name" value="Peripla_BP_3"/>
    <property type="match status" value="1"/>
</dbReference>
<dbReference type="InterPro" id="IPR010982">
    <property type="entry name" value="Lambda_DNA-bd_dom_sf"/>
</dbReference>
<keyword evidence="2 6" id="KW-0238">DNA-binding</keyword>
<dbReference type="CDD" id="cd06267">
    <property type="entry name" value="PBP1_LacI_sugar_binding-like"/>
    <property type="match status" value="1"/>
</dbReference>
<dbReference type="PANTHER" id="PTHR30146">
    <property type="entry name" value="LACI-RELATED TRANSCRIPTIONAL REPRESSOR"/>
    <property type="match status" value="1"/>
</dbReference>
<feature type="region of interest" description="Disordered" evidence="4">
    <location>
        <begin position="1"/>
        <end position="24"/>
    </location>
</feature>
<keyword evidence="1" id="KW-0805">Transcription regulation</keyword>
<dbReference type="SMART" id="SM00354">
    <property type="entry name" value="HTH_LACI"/>
    <property type="match status" value="1"/>
</dbReference>
<reference evidence="7" key="1">
    <citation type="journal article" date="2019" name="Int. J. Syst. Evol. Microbiol.">
        <title>The Global Catalogue of Microorganisms (GCM) 10K type strain sequencing project: providing services to taxonomists for standard genome sequencing and annotation.</title>
        <authorList>
            <consortium name="The Broad Institute Genomics Platform"/>
            <consortium name="The Broad Institute Genome Sequencing Center for Infectious Disease"/>
            <person name="Wu L."/>
            <person name="Ma J."/>
        </authorList>
    </citation>
    <scope>NUCLEOTIDE SEQUENCE [LARGE SCALE GENOMIC DNA]</scope>
    <source>
        <strain evidence="7">JCM 18302</strain>
    </source>
</reference>
<comment type="caution">
    <text evidence="6">The sequence shown here is derived from an EMBL/GenBank/DDBJ whole genome shotgun (WGS) entry which is preliminary data.</text>
</comment>
<dbReference type="GO" id="GO:0003677">
    <property type="term" value="F:DNA binding"/>
    <property type="evidence" value="ECO:0007669"/>
    <property type="project" value="UniProtKB-KW"/>
</dbReference>
<gene>
    <name evidence="6" type="ORF">GCM10023320_07420</name>
</gene>
<evidence type="ECO:0000256" key="4">
    <source>
        <dbReference type="SAM" id="MobiDB-lite"/>
    </source>
</evidence>
<evidence type="ECO:0000259" key="5">
    <source>
        <dbReference type="PROSITE" id="PS50932"/>
    </source>
</evidence>
<accession>A0ABP9NBY6</accession>
<organism evidence="6 7">
    <name type="scientific">Pseudonocardia adelaidensis</name>
    <dbReference type="NCBI Taxonomy" id="648754"/>
    <lineage>
        <taxon>Bacteria</taxon>
        <taxon>Bacillati</taxon>
        <taxon>Actinomycetota</taxon>
        <taxon>Actinomycetes</taxon>
        <taxon>Pseudonocardiales</taxon>
        <taxon>Pseudonocardiaceae</taxon>
        <taxon>Pseudonocardia</taxon>
    </lineage>
</organism>
<dbReference type="InterPro" id="IPR046335">
    <property type="entry name" value="LacI/GalR-like_sensor"/>
</dbReference>
<keyword evidence="7" id="KW-1185">Reference proteome</keyword>
<evidence type="ECO:0000256" key="1">
    <source>
        <dbReference type="ARBA" id="ARBA00023015"/>
    </source>
</evidence>
<evidence type="ECO:0000313" key="6">
    <source>
        <dbReference type="EMBL" id="GAA5112742.1"/>
    </source>
</evidence>
<dbReference type="Pfam" id="PF00356">
    <property type="entry name" value="LacI"/>
    <property type="match status" value="1"/>
</dbReference>
<dbReference type="PANTHER" id="PTHR30146:SF109">
    <property type="entry name" value="HTH-TYPE TRANSCRIPTIONAL REGULATOR GALS"/>
    <property type="match status" value="1"/>
</dbReference>
<feature type="domain" description="HTH lacI-type" evidence="5">
    <location>
        <begin position="21"/>
        <end position="75"/>
    </location>
</feature>
<dbReference type="CDD" id="cd01392">
    <property type="entry name" value="HTH_LacI"/>
    <property type="match status" value="1"/>
</dbReference>
<dbReference type="EMBL" id="BAABJO010000002">
    <property type="protein sequence ID" value="GAA5112742.1"/>
    <property type="molecule type" value="Genomic_DNA"/>
</dbReference>
<keyword evidence="3" id="KW-0804">Transcription</keyword>
<dbReference type="InterPro" id="IPR000843">
    <property type="entry name" value="HTH_LacI"/>
</dbReference>
<dbReference type="PROSITE" id="PS50932">
    <property type="entry name" value="HTH_LACI_2"/>
    <property type="match status" value="1"/>
</dbReference>